<proteinExistence type="predicted"/>
<dbReference type="EMBL" id="VLTO01000052">
    <property type="protein sequence ID" value="KAA0171744.1"/>
    <property type="molecule type" value="Genomic_DNA"/>
</dbReference>
<protein>
    <submittedName>
        <fullName evidence="2">Uncharacterized protein</fullName>
    </submittedName>
</protein>
<organism evidence="2 6">
    <name type="scientific">Cafeteria roenbergensis</name>
    <name type="common">Marine flagellate</name>
    <dbReference type="NCBI Taxonomy" id="33653"/>
    <lineage>
        <taxon>Eukaryota</taxon>
        <taxon>Sar</taxon>
        <taxon>Stramenopiles</taxon>
        <taxon>Bigyra</taxon>
        <taxon>Opalozoa</taxon>
        <taxon>Bicosoecida</taxon>
        <taxon>Cafeteriaceae</taxon>
        <taxon>Cafeteria</taxon>
    </lineage>
</organism>
<evidence type="ECO:0000256" key="1">
    <source>
        <dbReference type="SAM" id="Phobius"/>
    </source>
</evidence>
<dbReference type="EMBL" id="VLTN01000038">
    <property type="protein sequence ID" value="KAA0149952.1"/>
    <property type="molecule type" value="Genomic_DNA"/>
</dbReference>
<accession>A0A5A8CA13</accession>
<dbReference type="EMBL" id="VLTM01000073">
    <property type="protein sequence ID" value="KAA0157973.1"/>
    <property type="molecule type" value="Genomic_DNA"/>
</dbReference>
<reference evidence="5 6" key="1">
    <citation type="submission" date="2019-07" db="EMBL/GenBank/DDBJ databases">
        <title>Genomes of Cafeteria roenbergensis.</title>
        <authorList>
            <person name="Fischer M.G."/>
            <person name="Hackl T."/>
            <person name="Roman M."/>
        </authorList>
    </citation>
    <scope>NUCLEOTIDE SEQUENCE [LARGE SCALE GENOMIC DNA]</scope>
    <source>
        <strain evidence="2 6">BVI</strain>
        <strain evidence="3 7">Cflag</strain>
        <strain evidence="4 5">E4-10P</strain>
    </source>
</reference>
<dbReference type="PANTHER" id="PTHR36401:SF1">
    <property type="entry name" value="NADH DEHYDROGENASE [UBIQUINONE] 1 BETA SUBCOMPLEX SUBUNIT 8, MITOCHONDRIAL"/>
    <property type="match status" value="1"/>
</dbReference>
<evidence type="ECO:0000313" key="3">
    <source>
        <dbReference type="EMBL" id="KAA0157973.1"/>
    </source>
</evidence>
<dbReference type="OrthoDB" id="75067at2759"/>
<keyword evidence="1" id="KW-0472">Membrane</keyword>
<comment type="caution">
    <text evidence="2">The sequence shown here is derived from an EMBL/GenBank/DDBJ whole genome shotgun (WGS) entry which is preliminary data.</text>
</comment>
<evidence type="ECO:0000313" key="6">
    <source>
        <dbReference type="Proteomes" id="UP000323011"/>
    </source>
</evidence>
<keyword evidence="1" id="KW-1133">Transmembrane helix</keyword>
<dbReference type="AlphaFoldDB" id="A0A5A8CA13"/>
<gene>
    <name evidence="4" type="ORF">FNF27_06251</name>
    <name evidence="2" type="ORF">FNF29_05572</name>
    <name evidence="3" type="ORF">FNF31_05613</name>
</gene>
<evidence type="ECO:0000313" key="2">
    <source>
        <dbReference type="EMBL" id="KAA0149952.1"/>
    </source>
</evidence>
<evidence type="ECO:0000313" key="4">
    <source>
        <dbReference type="EMBL" id="KAA0171744.1"/>
    </source>
</evidence>
<dbReference type="Proteomes" id="UP000322899">
    <property type="component" value="Unassembled WGS sequence"/>
</dbReference>
<evidence type="ECO:0000313" key="7">
    <source>
        <dbReference type="Proteomes" id="UP000325113"/>
    </source>
</evidence>
<dbReference type="InterPro" id="IPR038863">
    <property type="entry name" value="Put_Complex_I_su8"/>
</dbReference>
<name>A0A5A8CA13_CAFRO</name>
<keyword evidence="6" id="KW-1185">Reference proteome</keyword>
<dbReference type="Proteomes" id="UP000325113">
    <property type="component" value="Unassembled WGS sequence"/>
</dbReference>
<sequence length="141" mass="15445">MAARIATRALRSSPGSVLRVAGAARGGHGPAPLVSGHIEPPFHRMPPTNRELHEENELIWNDGVAPETCLDFDAPHYTSSGGLMMWAGAFFGLFLWYKLFATVDWNTHRKAAARELPESTRAALGDGLLRSEAMEPLQRPN</sequence>
<evidence type="ECO:0000313" key="5">
    <source>
        <dbReference type="Proteomes" id="UP000322899"/>
    </source>
</evidence>
<dbReference type="PANTHER" id="PTHR36401">
    <property type="entry name" value="NADH DEHYDROGENASE [UBIQUINONE] 1 BETA SUBCOMPLEX SUBUNIT 8, MITOCHONDRIAL"/>
    <property type="match status" value="1"/>
</dbReference>
<feature type="transmembrane region" description="Helical" evidence="1">
    <location>
        <begin position="83"/>
        <end position="100"/>
    </location>
</feature>
<keyword evidence="1" id="KW-0812">Transmembrane</keyword>
<dbReference type="Proteomes" id="UP000323011">
    <property type="component" value="Unassembled WGS sequence"/>
</dbReference>